<dbReference type="STRING" id="1458985.BJP34_10525"/>
<reference evidence="8" key="1">
    <citation type="submission" date="2016-10" db="EMBL/GenBank/DDBJ databases">
        <title>Comparative genomics uncovers the prolific and rare metabolic potential of the cyanobacterial genus Moorea.</title>
        <authorList>
            <person name="Leao T."/>
            <person name="Castelao G."/>
            <person name="Korobeynikov A."/>
            <person name="Monroe E.A."/>
            <person name="Podell S."/>
            <person name="Glukhov E."/>
            <person name="Allen E."/>
            <person name="Gerwick W.H."/>
            <person name="Gerwick L."/>
        </authorList>
    </citation>
    <scope>NUCLEOTIDE SEQUENCE [LARGE SCALE GENOMIC DNA]</scope>
    <source>
        <strain evidence="8">PAL-8-15-08-1</strain>
    </source>
</reference>
<feature type="transmembrane region" description="Helical" evidence="6">
    <location>
        <begin position="46"/>
        <end position="63"/>
    </location>
</feature>
<evidence type="ECO:0000256" key="4">
    <source>
        <dbReference type="ARBA" id="ARBA00022989"/>
    </source>
</evidence>
<name>A0A1D8TQ90_9CYAN</name>
<evidence type="ECO:0000256" key="6">
    <source>
        <dbReference type="SAM" id="Phobius"/>
    </source>
</evidence>
<dbReference type="CDD" id="cd13136">
    <property type="entry name" value="MATE_DinF_like"/>
    <property type="match status" value="1"/>
</dbReference>
<feature type="transmembrane region" description="Helical" evidence="6">
    <location>
        <begin position="256"/>
        <end position="275"/>
    </location>
</feature>
<protein>
    <submittedName>
        <fullName evidence="7">MATE family efflux transporter</fullName>
    </submittedName>
</protein>
<dbReference type="InterPro" id="IPR002528">
    <property type="entry name" value="MATE_fam"/>
</dbReference>
<dbReference type="GO" id="GO:0005886">
    <property type="term" value="C:plasma membrane"/>
    <property type="evidence" value="ECO:0007669"/>
    <property type="project" value="TreeGrafter"/>
</dbReference>
<feature type="transmembrane region" description="Helical" evidence="6">
    <location>
        <begin position="20"/>
        <end position="40"/>
    </location>
</feature>
<feature type="transmembrane region" description="Helical" evidence="6">
    <location>
        <begin position="356"/>
        <end position="379"/>
    </location>
</feature>
<dbReference type="GO" id="GO:0042910">
    <property type="term" value="F:xenobiotic transmembrane transporter activity"/>
    <property type="evidence" value="ECO:0007669"/>
    <property type="project" value="InterPro"/>
</dbReference>
<dbReference type="OrthoDB" id="9776324at2"/>
<feature type="transmembrane region" description="Helical" evidence="6">
    <location>
        <begin position="391"/>
        <end position="408"/>
    </location>
</feature>
<dbReference type="Proteomes" id="UP000177870">
    <property type="component" value="Chromosome"/>
</dbReference>
<dbReference type="PANTHER" id="PTHR42893:SF46">
    <property type="entry name" value="PROTEIN DETOXIFICATION 44, CHLOROPLASTIC"/>
    <property type="match status" value="1"/>
</dbReference>
<dbReference type="NCBIfam" id="TIGR00797">
    <property type="entry name" value="matE"/>
    <property type="match status" value="1"/>
</dbReference>
<comment type="similarity">
    <text evidence="2">Belongs to the multi antimicrobial extrusion (MATE) (TC 2.A.66.1) family.</text>
</comment>
<gene>
    <name evidence="7" type="ORF">BJP34_10525</name>
</gene>
<keyword evidence="5 6" id="KW-0472">Membrane</keyword>
<dbReference type="PANTHER" id="PTHR42893">
    <property type="entry name" value="PROTEIN DETOXIFICATION 44, CHLOROPLASTIC-RELATED"/>
    <property type="match status" value="1"/>
</dbReference>
<keyword evidence="3 6" id="KW-0812">Transmembrane</keyword>
<feature type="transmembrane region" description="Helical" evidence="6">
    <location>
        <begin position="165"/>
        <end position="187"/>
    </location>
</feature>
<feature type="transmembrane region" description="Helical" evidence="6">
    <location>
        <begin position="314"/>
        <end position="336"/>
    </location>
</feature>
<dbReference type="KEGG" id="mpro:BJP34_10525"/>
<keyword evidence="4 6" id="KW-1133">Transmembrane helix</keyword>
<dbReference type="Pfam" id="PF01554">
    <property type="entry name" value="MatE"/>
    <property type="match status" value="2"/>
</dbReference>
<accession>A0A1D8TQ90</accession>
<dbReference type="NCBIfam" id="NF041358">
    <property type="entry name" value="GntT_guanitoxin"/>
    <property type="match status" value="1"/>
</dbReference>
<evidence type="ECO:0000313" key="7">
    <source>
        <dbReference type="EMBL" id="AOW99828.1"/>
    </source>
</evidence>
<dbReference type="GO" id="GO:0015297">
    <property type="term" value="F:antiporter activity"/>
    <property type="evidence" value="ECO:0007669"/>
    <property type="project" value="InterPro"/>
</dbReference>
<evidence type="ECO:0000256" key="5">
    <source>
        <dbReference type="ARBA" id="ARBA00023136"/>
    </source>
</evidence>
<evidence type="ECO:0000256" key="3">
    <source>
        <dbReference type="ARBA" id="ARBA00022692"/>
    </source>
</evidence>
<comment type="subcellular location">
    <subcellularLocation>
        <location evidence="1">Membrane</location>
        <topology evidence="1">Multi-pass membrane protein</topology>
    </subcellularLocation>
</comment>
<feature type="transmembrane region" description="Helical" evidence="6">
    <location>
        <begin position="281"/>
        <end position="302"/>
    </location>
</feature>
<proteinExistence type="inferred from homology"/>
<sequence>MKFARLNSDSLLPRFYRLAVINTLSNIMIPLSGLVSVAFLGHLTEIRHLAGVAVATVLFTYLYRLLHFLRMGTTGATAQAVGKDDREAMLLVGLRNGLIALVLGVLIVILQYPIEKIWFLILDAPDEVKSSGIAYFNARIWGAPAVALNLVVIGWLLGKEMSGKVLVITIFGNLGNIIFDYFSIIQWHWGSMGAGFSACLSQYLTLFMGIFFVSQDVRLQEIQQLSHSIWQRSGFQTVFAVNRDTFIKILSNRASLVIFTNISAAMGTQILAANALMIEVFLLTISFIEGFGLAAETLTGNFVGQGKRDRLPSLVAVTVGTGVLFALIFSGISIGFTHTVFGFLTNQMEIINEIKIYVFWLLPLLVFNAIAFMFDGYFIGFANTAVIRNSALLGLFFGFIPLSVLAWFHQDNHILWLSLVILMIVRTLYINVLFIKEMLGIRQNNPLYNLKS</sequence>
<evidence type="ECO:0000256" key="1">
    <source>
        <dbReference type="ARBA" id="ARBA00004141"/>
    </source>
</evidence>
<dbReference type="RefSeq" id="WP_070392302.1">
    <property type="nucleotide sequence ID" value="NZ_CP017599.1"/>
</dbReference>
<feature type="transmembrane region" description="Helical" evidence="6">
    <location>
        <begin position="134"/>
        <end position="158"/>
    </location>
</feature>
<evidence type="ECO:0000256" key="2">
    <source>
        <dbReference type="ARBA" id="ARBA00010199"/>
    </source>
</evidence>
<organism evidence="7 8">
    <name type="scientific">Moorena producens PAL-8-15-08-1</name>
    <dbReference type="NCBI Taxonomy" id="1458985"/>
    <lineage>
        <taxon>Bacteria</taxon>
        <taxon>Bacillati</taxon>
        <taxon>Cyanobacteriota</taxon>
        <taxon>Cyanophyceae</taxon>
        <taxon>Coleofasciculales</taxon>
        <taxon>Coleofasciculaceae</taxon>
        <taxon>Moorena</taxon>
    </lineage>
</organism>
<evidence type="ECO:0000313" key="8">
    <source>
        <dbReference type="Proteomes" id="UP000177870"/>
    </source>
</evidence>
<feature type="transmembrane region" description="Helical" evidence="6">
    <location>
        <begin position="193"/>
        <end position="213"/>
    </location>
</feature>
<dbReference type="AlphaFoldDB" id="A0A1D8TQ90"/>
<dbReference type="EMBL" id="CP017599">
    <property type="protein sequence ID" value="AOW99828.1"/>
    <property type="molecule type" value="Genomic_DNA"/>
</dbReference>
<dbReference type="InterPro" id="IPR044644">
    <property type="entry name" value="DinF-like"/>
</dbReference>
<feature type="transmembrane region" description="Helical" evidence="6">
    <location>
        <begin position="96"/>
        <end position="114"/>
    </location>
</feature>
<feature type="transmembrane region" description="Helical" evidence="6">
    <location>
        <begin position="414"/>
        <end position="435"/>
    </location>
</feature>